<dbReference type="Proteomes" id="UP000789901">
    <property type="component" value="Unassembled WGS sequence"/>
</dbReference>
<evidence type="ECO:0000256" key="1">
    <source>
        <dbReference type="SAM" id="MobiDB-lite"/>
    </source>
</evidence>
<organism evidence="2 3">
    <name type="scientific">Gigaspora margarita</name>
    <dbReference type="NCBI Taxonomy" id="4874"/>
    <lineage>
        <taxon>Eukaryota</taxon>
        <taxon>Fungi</taxon>
        <taxon>Fungi incertae sedis</taxon>
        <taxon>Mucoromycota</taxon>
        <taxon>Glomeromycotina</taxon>
        <taxon>Glomeromycetes</taxon>
        <taxon>Diversisporales</taxon>
        <taxon>Gigasporaceae</taxon>
        <taxon>Gigaspora</taxon>
    </lineage>
</organism>
<evidence type="ECO:0000313" key="3">
    <source>
        <dbReference type="Proteomes" id="UP000789901"/>
    </source>
</evidence>
<feature type="non-terminal residue" evidence="2">
    <location>
        <position position="67"/>
    </location>
</feature>
<protein>
    <submittedName>
        <fullName evidence="2">46358_t:CDS:1</fullName>
    </submittedName>
</protein>
<accession>A0ABN7WM52</accession>
<reference evidence="2 3" key="1">
    <citation type="submission" date="2021-06" db="EMBL/GenBank/DDBJ databases">
        <authorList>
            <person name="Kallberg Y."/>
            <person name="Tangrot J."/>
            <person name="Rosling A."/>
        </authorList>
    </citation>
    <scope>NUCLEOTIDE SEQUENCE [LARGE SCALE GENOMIC DNA]</scope>
    <source>
        <strain evidence="2 3">120-4 pot B 10/14</strain>
    </source>
</reference>
<feature type="region of interest" description="Disordered" evidence="1">
    <location>
        <begin position="14"/>
        <end position="39"/>
    </location>
</feature>
<comment type="caution">
    <text evidence="2">The sequence shown here is derived from an EMBL/GenBank/DDBJ whole genome shotgun (WGS) entry which is preliminary data.</text>
</comment>
<name>A0ABN7WM52_GIGMA</name>
<sequence>EFINDKVLDKSKQEILVENRNTGSKEKHNNRPKEHLEEKCSEELTSMEPAKAKKIAKVGSYYQNEIG</sequence>
<keyword evidence="3" id="KW-1185">Reference proteome</keyword>
<evidence type="ECO:0000313" key="2">
    <source>
        <dbReference type="EMBL" id="CAG8835744.1"/>
    </source>
</evidence>
<proteinExistence type="predicted"/>
<feature type="non-terminal residue" evidence="2">
    <location>
        <position position="1"/>
    </location>
</feature>
<dbReference type="EMBL" id="CAJVQB010052104">
    <property type="protein sequence ID" value="CAG8835744.1"/>
    <property type="molecule type" value="Genomic_DNA"/>
</dbReference>
<gene>
    <name evidence="2" type="ORF">GMARGA_LOCUS32718</name>
</gene>